<sequence length="362" mass="39703">EKYGTVKGPGSDEQRRKWLANFILDPTCAKLRAMDKDTAIDEAFSSDEEQWMTVDEYGGPKGINNMENARLAVLDFDSRPHKQSKRLRDAGVMQYKIVTDKRHKRTGNRREHVVEADADINADDYRVAQATMQAGSSGKARATPVAATPLPIDRSAAPSESEPATPRASPRPTEGGPPPSDASPARRRVTGKKTVLAEEPQAASEGKAAASGAADTKKGVINIKREISGEDDRTATLSEGADQAELLRIKQARVKECKTFINKTRTELKEVSVLKARIEKKPAWGPRAAVFLQQKADEQLAALEELFQEYVTACAVEAPVDLTPESRAAFLETIDDLEASRLARANSYKVFCKDVLMDFSKC</sequence>
<dbReference type="EMBL" id="CAUYUJ010011169">
    <property type="protein sequence ID" value="CAK0831269.1"/>
    <property type="molecule type" value="Genomic_DNA"/>
</dbReference>
<evidence type="ECO:0000256" key="1">
    <source>
        <dbReference type="SAM" id="MobiDB-lite"/>
    </source>
</evidence>
<organism evidence="2 3">
    <name type="scientific">Prorocentrum cordatum</name>
    <dbReference type="NCBI Taxonomy" id="2364126"/>
    <lineage>
        <taxon>Eukaryota</taxon>
        <taxon>Sar</taxon>
        <taxon>Alveolata</taxon>
        <taxon>Dinophyceae</taxon>
        <taxon>Prorocentrales</taxon>
        <taxon>Prorocentraceae</taxon>
        <taxon>Prorocentrum</taxon>
    </lineage>
</organism>
<evidence type="ECO:0000313" key="2">
    <source>
        <dbReference type="EMBL" id="CAK0831269.1"/>
    </source>
</evidence>
<keyword evidence="3" id="KW-1185">Reference proteome</keyword>
<name>A0ABN9SHV8_9DINO</name>
<accession>A0ABN9SHV8</accession>
<gene>
    <name evidence="2" type="ORF">PCOR1329_LOCUS29627</name>
</gene>
<proteinExistence type="predicted"/>
<reference evidence="2" key="1">
    <citation type="submission" date="2023-10" db="EMBL/GenBank/DDBJ databases">
        <authorList>
            <person name="Chen Y."/>
            <person name="Shah S."/>
            <person name="Dougan E. K."/>
            <person name="Thang M."/>
            <person name="Chan C."/>
        </authorList>
    </citation>
    <scope>NUCLEOTIDE SEQUENCE [LARGE SCALE GENOMIC DNA]</scope>
</reference>
<dbReference type="Proteomes" id="UP001189429">
    <property type="component" value="Unassembled WGS sequence"/>
</dbReference>
<protein>
    <submittedName>
        <fullName evidence="2">Uncharacterized protein</fullName>
    </submittedName>
</protein>
<comment type="caution">
    <text evidence="2">The sequence shown here is derived from an EMBL/GenBank/DDBJ whole genome shotgun (WGS) entry which is preliminary data.</text>
</comment>
<evidence type="ECO:0000313" key="3">
    <source>
        <dbReference type="Proteomes" id="UP001189429"/>
    </source>
</evidence>
<feature type="non-terminal residue" evidence="2">
    <location>
        <position position="1"/>
    </location>
</feature>
<feature type="region of interest" description="Disordered" evidence="1">
    <location>
        <begin position="150"/>
        <end position="215"/>
    </location>
</feature>
<feature type="compositionally biased region" description="Low complexity" evidence="1">
    <location>
        <begin position="202"/>
        <end position="214"/>
    </location>
</feature>